<comment type="caution">
    <text evidence="1">The sequence shown here is derived from an EMBL/GenBank/DDBJ whole genome shotgun (WGS) entry which is preliminary data.</text>
</comment>
<dbReference type="Proteomes" id="UP000003107">
    <property type="component" value="Unassembled WGS sequence"/>
</dbReference>
<organism evidence="1 2">
    <name type="scientific">Campylobacter showae RM3277</name>
    <dbReference type="NCBI Taxonomy" id="553219"/>
    <lineage>
        <taxon>Bacteria</taxon>
        <taxon>Pseudomonadati</taxon>
        <taxon>Campylobacterota</taxon>
        <taxon>Epsilonproteobacteria</taxon>
        <taxon>Campylobacterales</taxon>
        <taxon>Campylobacteraceae</taxon>
        <taxon>Campylobacter</taxon>
    </lineage>
</organism>
<evidence type="ECO:0000313" key="1">
    <source>
        <dbReference type="EMBL" id="EET80418.1"/>
    </source>
</evidence>
<accession>C6RDM1</accession>
<evidence type="ECO:0000313" key="2">
    <source>
        <dbReference type="Proteomes" id="UP000003107"/>
    </source>
</evidence>
<keyword evidence="2" id="KW-1185">Reference proteome</keyword>
<reference evidence="1 2" key="1">
    <citation type="submission" date="2009-07" db="EMBL/GenBank/DDBJ databases">
        <authorList>
            <person name="Madupu R."/>
            <person name="Sebastian Y."/>
            <person name="Durkin A.S."/>
            <person name="Torralba M."/>
            <person name="Methe B."/>
            <person name="Sutton G.G."/>
            <person name="Strausberg R.L."/>
            <person name="Nelson K.E."/>
        </authorList>
    </citation>
    <scope>NUCLEOTIDE SEQUENCE [LARGE SCALE GENOMIC DNA]</scope>
    <source>
        <strain evidence="1 2">RM3277</strain>
    </source>
</reference>
<gene>
    <name evidence="1" type="ORF">CAMSH0001_1177</name>
</gene>
<protein>
    <submittedName>
        <fullName evidence="1">Uncharacterized protein</fullName>
    </submittedName>
</protein>
<dbReference type="AlphaFoldDB" id="C6RDM1"/>
<sequence>MRVKFERTGVNLKFALAFEPSNLLGRLVKFGGDHSAVLFM</sequence>
<dbReference type="EMBL" id="ACVQ01000008">
    <property type="protein sequence ID" value="EET80418.1"/>
    <property type="molecule type" value="Genomic_DNA"/>
</dbReference>
<proteinExistence type="predicted"/>
<name>C6RDM1_9BACT</name>